<evidence type="ECO:0000313" key="3">
    <source>
        <dbReference type="Proteomes" id="UP001595840"/>
    </source>
</evidence>
<name>A0ABV8V480_9GAMM</name>
<dbReference type="RefSeq" id="WP_290259156.1">
    <property type="nucleotide sequence ID" value="NZ_JAUFQG010000004.1"/>
</dbReference>
<gene>
    <name evidence="2" type="ORF">ACFOX3_07125</name>
</gene>
<feature type="domain" description="HDOD" evidence="1">
    <location>
        <begin position="30"/>
        <end position="219"/>
    </location>
</feature>
<proteinExistence type="predicted"/>
<organism evidence="2 3">
    <name type="scientific">Simiduia curdlanivorans</name>
    <dbReference type="NCBI Taxonomy" id="1492769"/>
    <lineage>
        <taxon>Bacteria</taxon>
        <taxon>Pseudomonadati</taxon>
        <taxon>Pseudomonadota</taxon>
        <taxon>Gammaproteobacteria</taxon>
        <taxon>Cellvibrionales</taxon>
        <taxon>Cellvibrionaceae</taxon>
        <taxon>Simiduia</taxon>
    </lineage>
</organism>
<dbReference type="Proteomes" id="UP001595840">
    <property type="component" value="Unassembled WGS sequence"/>
</dbReference>
<sequence length="551" mass="61256">MTNAIAITPIQLQAPRGADHWRKLFNLADLTLLPGSFERVDLALKHPSSSADRVASAMKDDPALCLHFFLRANRLVQRSGNEVHSLPHMISLLGFTTVAQILKSLPVAERPLPFYWQQLQVSLLRRNLLMRLPLHNLGIDPTQLEFSVLFSDCEQWLRWHFATREQLHYQGLARNPKIGPIKAQQLVFGTDVGAQLRLNLQHQSLPNDLKETLQQNPKSLKQILKSLLKGIQGKAFSAPLHKRQSLIFLLDRLVANFCSSPIHSSTKRYQQLVAQLLQIAEASVAQNLHQVAGELAPLHASLIDTHPARRLLCAWPKGLDEPIYALPSPQHATAKKVPQKPVAVADTSTPNLRDTNAAISRSQPNYETQNASANRLLDNRFLNANLVRQGLLALTKGEPSLNSLNTIFQTLSDALQQGMGMSFGAILVPITDGTWQPKCQFDEGDLPPMEQLPTTHLFSKMSAKPAAILIDKDNRAAILEQLPSQLKVKLDERELLLASLFLNTKLVAILLAGEVDLAPPRVRTCKRLAQATQLAIARLALQVQRQSAIKR</sequence>
<reference evidence="3" key="1">
    <citation type="journal article" date="2019" name="Int. J. Syst. Evol. Microbiol.">
        <title>The Global Catalogue of Microorganisms (GCM) 10K type strain sequencing project: providing services to taxonomists for standard genome sequencing and annotation.</title>
        <authorList>
            <consortium name="The Broad Institute Genomics Platform"/>
            <consortium name="The Broad Institute Genome Sequencing Center for Infectious Disease"/>
            <person name="Wu L."/>
            <person name="Ma J."/>
        </authorList>
    </citation>
    <scope>NUCLEOTIDE SEQUENCE [LARGE SCALE GENOMIC DNA]</scope>
    <source>
        <strain evidence="3">CECT 8570</strain>
    </source>
</reference>
<evidence type="ECO:0000313" key="2">
    <source>
        <dbReference type="EMBL" id="MFC4362065.1"/>
    </source>
</evidence>
<dbReference type="EMBL" id="JBHSCX010000005">
    <property type="protein sequence ID" value="MFC4362065.1"/>
    <property type="molecule type" value="Genomic_DNA"/>
</dbReference>
<keyword evidence="3" id="KW-1185">Reference proteome</keyword>
<dbReference type="SUPFAM" id="SSF109604">
    <property type="entry name" value="HD-domain/PDEase-like"/>
    <property type="match status" value="1"/>
</dbReference>
<dbReference type="Gene3D" id="1.10.3210.10">
    <property type="entry name" value="Hypothetical protein af1432"/>
    <property type="match status" value="1"/>
</dbReference>
<protein>
    <recommendedName>
        <fullName evidence="1">HDOD domain-containing protein</fullName>
    </recommendedName>
</protein>
<comment type="caution">
    <text evidence="2">The sequence shown here is derived from an EMBL/GenBank/DDBJ whole genome shotgun (WGS) entry which is preliminary data.</text>
</comment>
<dbReference type="PROSITE" id="PS51833">
    <property type="entry name" value="HDOD"/>
    <property type="match status" value="1"/>
</dbReference>
<evidence type="ECO:0000259" key="1">
    <source>
        <dbReference type="PROSITE" id="PS51833"/>
    </source>
</evidence>
<dbReference type="InterPro" id="IPR013976">
    <property type="entry name" value="HDOD"/>
</dbReference>
<accession>A0ABV8V480</accession>